<dbReference type="PANTHER" id="PTHR30481">
    <property type="entry name" value="DNA ADENINE METHYLASE"/>
    <property type="match status" value="1"/>
</dbReference>
<evidence type="ECO:0000256" key="1">
    <source>
        <dbReference type="ARBA" id="ARBA00006594"/>
    </source>
</evidence>
<proteinExistence type="inferred from homology"/>
<dbReference type="KEGG" id="blag:BLTE_20880"/>
<evidence type="ECO:0000256" key="6">
    <source>
        <dbReference type="ARBA" id="ARBA00047942"/>
    </source>
</evidence>
<dbReference type="SUPFAM" id="SSF53335">
    <property type="entry name" value="S-adenosyl-L-methionine-dependent methyltransferases"/>
    <property type="match status" value="1"/>
</dbReference>
<dbReference type="GO" id="GO:0009307">
    <property type="term" value="P:DNA restriction-modification system"/>
    <property type="evidence" value="ECO:0007669"/>
    <property type="project" value="InterPro"/>
</dbReference>
<name>A0A348G1H0_9HYPH</name>
<gene>
    <name evidence="7" type="ORF">BLTE_20880</name>
</gene>
<evidence type="ECO:0000256" key="2">
    <source>
        <dbReference type="ARBA" id="ARBA00011900"/>
    </source>
</evidence>
<dbReference type="GO" id="GO:0032259">
    <property type="term" value="P:methylation"/>
    <property type="evidence" value="ECO:0007669"/>
    <property type="project" value="UniProtKB-KW"/>
</dbReference>
<reference evidence="7 8" key="1">
    <citation type="submission" date="2018-08" db="EMBL/GenBank/DDBJ databases">
        <title>Complete genome sequencing of Blastochloris tepida GI.</title>
        <authorList>
            <person name="Tsukatani Y."/>
            <person name="Mori H."/>
        </authorList>
    </citation>
    <scope>NUCLEOTIDE SEQUENCE [LARGE SCALE GENOMIC DNA]</scope>
    <source>
        <strain evidence="7 8">GI</strain>
    </source>
</reference>
<organism evidence="7 8">
    <name type="scientific">Blastochloris tepida</name>
    <dbReference type="NCBI Taxonomy" id="2233851"/>
    <lineage>
        <taxon>Bacteria</taxon>
        <taxon>Pseudomonadati</taxon>
        <taxon>Pseudomonadota</taxon>
        <taxon>Alphaproteobacteria</taxon>
        <taxon>Hyphomicrobiales</taxon>
        <taxon>Blastochloridaceae</taxon>
        <taxon>Blastochloris</taxon>
    </lineage>
</organism>
<evidence type="ECO:0000256" key="5">
    <source>
        <dbReference type="ARBA" id="ARBA00022691"/>
    </source>
</evidence>
<dbReference type="GO" id="GO:0009007">
    <property type="term" value="F:site-specific DNA-methyltransferase (adenine-specific) activity"/>
    <property type="evidence" value="ECO:0007669"/>
    <property type="project" value="UniProtKB-EC"/>
</dbReference>
<dbReference type="GO" id="GO:0006298">
    <property type="term" value="P:mismatch repair"/>
    <property type="evidence" value="ECO:0007669"/>
    <property type="project" value="TreeGrafter"/>
</dbReference>
<comment type="similarity">
    <text evidence="1">Belongs to the N(4)/N(6)-methyltransferase family.</text>
</comment>
<keyword evidence="5" id="KW-0949">S-adenosyl-L-methionine</keyword>
<comment type="catalytic activity">
    <reaction evidence="6">
        <text>a 2'-deoxyadenosine in DNA + S-adenosyl-L-methionine = an N(6)-methyl-2'-deoxyadenosine in DNA + S-adenosyl-L-homocysteine + H(+)</text>
        <dbReference type="Rhea" id="RHEA:15197"/>
        <dbReference type="Rhea" id="RHEA-COMP:12418"/>
        <dbReference type="Rhea" id="RHEA-COMP:12419"/>
        <dbReference type="ChEBI" id="CHEBI:15378"/>
        <dbReference type="ChEBI" id="CHEBI:57856"/>
        <dbReference type="ChEBI" id="CHEBI:59789"/>
        <dbReference type="ChEBI" id="CHEBI:90615"/>
        <dbReference type="ChEBI" id="CHEBI:90616"/>
        <dbReference type="EC" id="2.1.1.72"/>
    </reaction>
</comment>
<dbReference type="OrthoDB" id="9805629at2"/>
<sequence>MENDTLRPVAPARPVAPYIGGKKHLAERLAACIAAVPHDSYVEPFVGMGGVFLRRRRAPKLEVINDISGDVATFFRILQRHYVPFMDMLRWQVAGRREFERLLASDPTTLTDLERAARFLYLQRAAYGGKVAGRSFGVSPGASSRFDVTRLAKLLDDLHERLAGVVIECLPYAEVIARYDRPGTLFYLDPPYHGSETDYGAGVFAAADFRRLAGQLAGINGRFILSINDTPEMRSTFAAFDQETVELTYSVNGASPQRVSELIVCSAGLPAEHAAPKGLFD</sequence>
<dbReference type="EMBL" id="AP018907">
    <property type="protein sequence ID" value="BBF93403.1"/>
    <property type="molecule type" value="Genomic_DNA"/>
</dbReference>
<dbReference type="PANTHER" id="PTHR30481:SF4">
    <property type="entry name" value="SITE-SPECIFIC DNA-METHYLTRANSFERASE (ADENINE-SPECIFIC)"/>
    <property type="match status" value="1"/>
</dbReference>
<protein>
    <recommendedName>
        <fullName evidence="2">site-specific DNA-methyltransferase (adenine-specific)</fullName>
        <ecNumber evidence="2">2.1.1.72</ecNumber>
    </recommendedName>
</protein>
<keyword evidence="3 7" id="KW-0489">Methyltransferase</keyword>
<dbReference type="Pfam" id="PF02086">
    <property type="entry name" value="MethyltransfD12"/>
    <property type="match status" value="1"/>
</dbReference>
<dbReference type="PRINTS" id="PR00505">
    <property type="entry name" value="D12N6MTFRASE"/>
</dbReference>
<evidence type="ECO:0000313" key="8">
    <source>
        <dbReference type="Proteomes" id="UP000266934"/>
    </source>
</evidence>
<keyword evidence="8" id="KW-1185">Reference proteome</keyword>
<dbReference type="InterPro" id="IPR012327">
    <property type="entry name" value="MeTrfase_D12"/>
</dbReference>
<evidence type="ECO:0000256" key="4">
    <source>
        <dbReference type="ARBA" id="ARBA00022679"/>
    </source>
</evidence>
<dbReference type="InterPro" id="IPR029063">
    <property type="entry name" value="SAM-dependent_MTases_sf"/>
</dbReference>
<dbReference type="Gene3D" id="1.10.1020.10">
    <property type="entry name" value="Adenine-specific Methyltransferase, Domain 2"/>
    <property type="match status" value="1"/>
</dbReference>
<dbReference type="Proteomes" id="UP000266934">
    <property type="component" value="Chromosome"/>
</dbReference>
<dbReference type="EC" id="2.1.1.72" evidence="2"/>
<dbReference type="AlphaFoldDB" id="A0A348G1H0"/>
<evidence type="ECO:0000313" key="7">
    <source>
        <dbReference type="EMBL" id="BBF93403.1"/>
    </source>
</evidence>
<dbReference type="GO" id="GO:1904047">
    <property type="term" value="F:S-adenosyl-L-methionine binding"/>
    <property type="evidence" value="ECO:0007669"/>
    <property type="project" value="TreeGrafter"/>
</dbReference>
<dbReference type="Gene3D" id="3.40.50.150">
    <property type="entry name" value="Vaccinia Virus protein VP39"/>
    <property type="match status" value="1"/>
</dbReference>
<dbReference type="GO" id="GO:0043565">
    <property type="term" value="F:sequence-specific DNA binding"/>
    <property type="evidence" value="ECO:0007669"/>
    <property type="project" value="TreeGrafter"/>
</dbReference>
<accession>A0A348G1H0</accession>
<keyword evidence="4 7" id="KW-0808">Transferase</keyword>
<dbReference type="REBASE" id="269157">
    <property type="entry name" value="M.BspGIJORF20880P"/>
</dbReference>
<dbReference type="RefSeq" id="WP_126400155.1">
    <property type="nucleotide sequence ID" value="NZ_AP018907.1"/>
</dbReference>
<dbReference type="InterPro" id="IPR023095">
    <property type="entry name" value="Ade_MeTrfase_dom_2"/>
</dbReference>
<evidence type="ECO:0000256" key="3">
    <source>
        <dbReference type="ARBA" id="ARBA00022603"/>
    </source>
</evidence>